<name>A0ABQ3ZX00_9ACTN</name>
<dbReference type="Proteomes" id="UP000603200">
    <property type="component" value="Unassembled WGS sequence"/>
</dbReference>
<keyword evidence="2" id="KW-1185">Reference proteome</keyword>
<organism evidence="1 2">
    <name type="scientific">Winogradskya humida</name>
    <dbReference type="NCBI Taxonomy" id="113566"/>
    <lineage>
        <taxon>Bacteria</taxon>
        <taxon>Bacillati</taxon>
        <taxon>Actinomycetota</taxon>
        <taxon>Actinomycetes</taxon>
        <taxon>Micromonosporales</taxon>
        <taxon>Micromonosporaceae</taxon>
        <taxon>Winogradskya</taxon>
    </lineage>
</organism>
<evidence type="ECO:0000313" key="1">
    <source>
        <dbReference type="EMBL" id="GIE22958.1"/>
    </source>
</evidence>
<proteinExistence type="predicted"/>
<sequence>MFLCHDLTLFRPGPLTQRLWSPPSRVLRVLHTEGSSCLHVTSAAIAAPGWDAGLIMAARDGRAPAGPSG</sequence>
<reference evidence="1 2" key="1">
    <citation type="submission" date="2021-01" db="EMBL/GenBank/DDBJ databases">
        <title>Whole genome shotgun sequence of Actinoplanes humidus NBRC 14915.</title>
        <authorList>
            <person name="Komaki H."/>
            <person name="Tamura T."/>
        </authorList>
    </citation>
    <scope>NUCLEOTIDE SEQUENCE [LARGE SCALE GENOMIC DNA]</scope>
    <source>
        <strain evidence="1 2">NBRC 14915</strain>
    </source>
</reference>
<accession>A0ABQ3ZX00</accession>
<gene>
    <name evidence="1" type="ORF">Ahu01nite_060600</name>
</gene>
<comment type="caution">
    <text evidence="1">The sequence shown here is derived from an EMBL/GenBank/DDBJ whole genome shotgun (WGS) entry which is preliminary data.</text>
</comment>
<protein>
    <submittedName>
        <fullName evidence="1">Uncharacterized protein</fullName>
    </submittedName>
</protein>
<evidence type="ECO:0000313" key="2">
    <source>
        <dbReference type="Proteomes" id="UP000603200"/>
    </source>
</evidence>
<dbReference type="EMBL" id="BOMN01000087">
    <property type="protein sequence ID" value="GIE22958.1"/>
    <property type="molecule type" value="Genomic_DNA"/>
</dbReference>